<keyword evidence="1" id="KW-0732">Signal</keyword>
<dbReference type="Proteomes" id="UP000553957">
    <property type="component" value="Unassembled WGS sequence"/>
</dbReference>
<evidence type="ECO:0000256" key="1">
    <source>
        <dbReference type="SAM" id="SignalP"/>
    </source>
</evidence>
<dbReference type="RefSeq" id="WP_171670914.1">
    <property type="nucleotide sequence ID" value="NZ_BAAAGT010000003.1"/>
</dbReference>
<feature type="signal peptide" evidence="1">
    <location>
        <begin position="1"/>
        <end position="19"/>
    </location>
</feature>
<dbReference type="EMBL" id="JABJRC010000001">
    <property type="protein sequence ID" value="NOL39299.1"/>
    <property type="molecule type" value="Genomic_DNA"/>
</dbReference>
<protein>
    <recommendedName>
        <fullName evidence="6">ATP/GTP-binding protein</fullName>
    </recommendedName>
</protein>
<evidence type="ECO:0000313" key="3">
    <source>
        <dbReference type="EMBL" id="NOL39299.1"/>
    </source>
</evidence>
<dbReference type="Proteomes" id="UP000534306">
    <property type="component" value="Unassembled WGS sequence"/>
</dbReference>
<reference evidence="2 5" key="2">
    <citation type="submission" date="2020-08" db="EMBL/GenBank/DDBJ databases">
        <title>Sequencing the genomes of 1000 actinobacteria strains.</title>
        <authorList>
            <person name="Klenk H.-P."/>
        </authorList>
    </citation>
    <scope>NUCLEOTIDE SEQUENCE [LARGE SCALE GENOMIC DNA]</scope>
    <source>
        <strain evidence="2 5">DSM 15626</strain>
    </source>
</reference>
<gene>
    <name evidence="2" type="ORF">HNR71_003744</name>
    <name evidence="3" type="ORF">HPO96_03480</name>
</gene>
<feature type="chain" id="PRO_5036217514" description="ATP/GTP-binding protein" evidence="1">
    <location>
        <begin position="20"/>
        <end position="332"/>
    </location>
</feature>
<name>A0A7Y4KV63_9ACTN</name>
<evidence type="ECO:0000313" key="4">
    <source>
        <dbReference type="Proteomes" id="UP000534306"/>
    </source>
</evidence>
<evidence type="ECO:0008006" key="6">
    <source>
        <dbReference type="Google" id="ProtNLM"/>
    </source>
</evidence>
<evidence type="ECO:0000313" key="5">
    <source>
        <dbReference type="Proteomes" id="UP000553957"/>
    </source>
</evidence>
<dbReference type="AlphaFoldDB" id="A0A7Y4KV63"/>
<organism evidence="3 4">
    <name type="scientific">Kribbella sandramycini</name>
    <dbReference type="NCBI Taxonomy" id="60450"/>
    <lineage>
        <taxon>Bacteria</taxon>
        <taxon>Bacillati</taxon>
        <taxon>Actinomycetota</taxon>
        <taxon>Actinomycetes</taxon>
        <taxon>Propionibacteriales</taxon>
        <taxon>Kribbellaceae</taxon>
        <taxon>Kribbella</taxon>
    </lineage>
</organism>
<evidence type="ECO:0000313" key="2">
    <source>
        <dbReference type="EMBL" id="MBB6568107.1"/>
    </source>
</evidence>
<dbReference type="EMBL" id="JACHKF010000001">
    <property type="protein sequence ID" value="MBB6568107.1"/>
    <property type="molecule type" value="Genomic_DNA"/>
</dbReference>
<accession>A0A7Y4KV63</accession>
<reference evidence="3 4" key="1">
    <citation type="submission" date="2020-05" db="EMBL/GenBank/DDBJ databases">
        <title>Genome sequence of Kribbella sandramycini ATCC 39419.</title>
        <authorList>
            <person name="Maclea K.S."/>
            <person name="Fair J.L."/>
        </authorList>
    </citation>
    <scope>NUCLEOTIDE SEQUENCE [LARGE SCALE GENOMIC DNA]</scope>
    <source>
        <strain evidence="3 4">ATCC 39419</strain>
    </source>
</reference>
<sequence length="332" mass="35252">MLTTALTAAALLIGGSVLAPDIAASRLGNEPGCEVDRLSGECKISIGVDPTKPQKNDGKKPVSQTGCFFKGKQLPCRTGDGFFDAASGCYLTETDKPSTMFWDGTPYKPGTKFYRCWHILDVVDGRPEGLERFESVIREPGEPVTMDPAEAARQVVETMNFVAPNLAVSPYVQSATREGIVNVPIWMWVTDPGVSTTGPQTKTATLGGVTITATGTVDRIEWAMGDGQIVTCRGAGTPFTRAHAAGKALKEIAASPTCGHKYSKTSRCVKGGSYQVSATTYWNVHWTGGGTQGDIPLDFTRSLPLRIIDLRPVLVDGDGPAASVNPPPRSCG</sequence>
<proteinExistence type="predicted"/>
<comment type="caution">
    <text evidence="3">The sequence shown here is derived from an EMBL/GenBank/DDBJ whole genome shotgun (WGS) entry which is preliminary data.</text>
</comment>
<keyword evidence="4" id="KW-1185">Reference proteome</keyword>